<name>A0A6I6CCT2_9MOLU</name>
<dbReference type="AlphaFoldDB" id="A0A6I6CCT2"/>
<evidence type="ECO:0000256" key="1">
    <source>
        <dbReference type="SAM" id="Phobius"/>
    </source>
</evidence>
<keyword evidence="1" id="KW-0472">Membrane</keyword>
<dbReference type="OrthoDB" id="388495at2"/>
<reference evidence="2 3" key="1">
    <citation type="submission" date="2019-11" db="EMBL/GenBank/DDBJ databases">
        <title>Complete genome sequence of Spiroplasma tabanidicola TAUS-1 (DSM 22603).</title>
        <authorList>
            <person name="Huang C.-T."/>
            <person name="Lin Y.-C."/>
            <person name="Kuo C.-H."/>
        </authorList>
    </citation>
    <scope>NUCLEOTIDE SEQUENCE [LARGE SCALE GENOMIC DNA]</scope>
    <source>
        <strain evidence="2 3">TAUS-1</strain>
    </source>
</reference>
<keyword evidence="3" id="KW-1185">Reference proteome</keyword>
<feature type="transmembrane region" description="Helical" evidence="1">
    <location>
        <begin position="78"/>
        <end position="99"/>
    </location>
</feature>
<dbReference type="KEGG" id="stab:STABA_v1c04110"/>
<dbReference type="Proteomes" id="UP000424468">
    <property type="component" value="Chromosome"/>
</dbReference>
<gene>
    <name evidence="2" type="ORF">STABA_v1c04110</name>
</gene>
<keyword evidence="1" id="KW-0812">Transmembrane</keyword>
<feature type="transmembrane region" description="Helical" evidence="1">
    <location>
        <begin position="12"/>
        <end position="37"/>
    </location>
</feature>
<evidence type="ECO:0000313" key="2">
    <source>
        <dbReference type="EMBL" id="QGS51774.1"/>
    </source>
</evidence>
<dbReference type="EMBL" id="CP046276">
    <property type="protein sequence ID" value="QGS51774.1"/>
    <property type="molecule type" value="Genomic_DNA"/>
</dbReference>
<feature type="transmembrane region" description="Helical" evidence="1">
    <location>
        <begin position="49"/>
        <end position="71"/>
    </location>
</feature>
<organism evidence="2 3">
    <name type="scientific">Spiroplasma tabanidicola</name>
    <dbReference type="NCBI Taxonomy" id="324079"/>
    <lineage>
        <taxon>Bacteria</taxon>
        <taxon>Bacillati</taxon>
        <taxon>Mycoplasmatota</taxon>
        <taxon>Mollicutes</taxon>
        <taxon>Entomoplasmatales</taxon>
        <taxon>Spiroplasmataceae</taxon>
        <taxon>Spiroplasma</taxon>
    </lineage>
</organism>
<feature type="transmembrane region" description="Helical" evidence="1">
    <location>
        <begin position="455"/>
        <end position="476"/>
    </location>
</feature>
<protein>
    <submittedName>
        <fullName evidence="2">ABC transporter permease</fullName>
    </submittedName>
</protein>
<dbReference type="RefSeq" id="WP_156006075.1">
    <property type="nucleotide sequence ID" value="NZ_CP046276.1"/>
</dbReference>
<keyword evidence="1" id="KW-1133">Transmembrane helix</keyword>
<evidence type="ECO:0000313" key="3">
    <source>
        <dbReference type="Proteomes" id="UP000424468"/>
    </source>
</evidence>
<accession>A0A6I6CCT2</accession>
<proteinExistence type="predicted"/>
<sequence>MKIWEIFFSKVSALLLVIFIFSIIISTVVVIESLIIFNDNIFVTKLLFINLYIIFLVPLFVFSLNLLIVSLNLQKISLIFSSFFMGLMTLFYLINAVLYEFKSDSGKNGSNLISSSEYNFYLRYYIKTYEEKNKKENKIISDLVEYSKNSEKMKNLIHFDNLESLNLEESRLKDYYFRFITDNSFYSSGDLFSNIDLFNEFNKTYLIKDEYYREAKYDASLIENNLLFKELYNFKDTKNENDIFEYNDYKNLKKSSTYLHELNSYINKLENYFKINNEINSYYFDLKSINKLILEIYKKGFYFTNQILILSNSVGRNNSNIVDFLKAPFNEKIDYIKNQKILFNMQKTSSAKLLYQGILFYLVNNWNYEEPFTNNTEQPDSFTLSSLQMANYYTSPFLWLEFLSKFGLVDKTFDNITTIESAIFYKSNNFYIINNSYLNNKYIIKDYVYEGPNTALMIFLILIFNSILVLFAYSLYRFNFYK</sequence>